<organism evidence="1 2">
    <name type="scientific">Rhizophagus irregularis</name>
    <dbReference type="NCBI Taxonomy" id="588596"/>
    <lineage>
        <taxon>Eukaryota</taxon>
        <taxon>Fungi</taxon>
        <taxon>Fungi incertae sedis</taxon>
        <taxon>Mucoromycota</taxon>
        <taxon>Glomeromycotina</taxon>
        <taxon>Glomeromycetes</taxon>
        <taxon>Glomerales</taxon>
        <taxon>Glomeraceae</taxon>
        <taxon>Rhizophagus</taxon>
    </lineage>
</organism>
<comment type="caution">
    <text evidence="1">The sequence shown here is derived from an EMBL/GenBank/DDBJ whole genome shotgun (WGS) entry which is preliminary data.</text>
</comment>
<gene>
    <name evidence="1" type="ORF">RhiirA5_422898</name>
</gene>
<dbReference type="AlphaFoldDB" id="A0A2N0PAZ4"/>
<protein>
    <submittedName>
        <fullName evidence="1">Uncharacterized protein</fullName>
    </submittedName>
</protein>
<accession>A0A2N0PAZ4</accession>
<reference evidence="1 2" key="2">
    <citation type="submission" date="2017-09" db="EMBL/GenBank/DDBJ databases">
        <title>Extensive intraspecific genome diversity in a model arbuscular mycorrhizal fungus.</title>
        <authorList>
            <person name="Chen E.C."/>
            <person name="Morin E."/>
            <person name="Beaudet D."/>
            <person name="Noel J."/>
            <person name="Ndikumana S."/>
            <person name="Charron P."/>
            <person name="St-Onge C."/>
            <person name="Giorgi J."/>
            <person name="Grigoriev I.V."/>
            <person name="Roux C."/>
            <person name="Martin F.M."/>
            <person name="Corradi N."/>
        </authorList>
    </citation>
    <scope>NUCLEOTIDE SEQUENCE [LARGE SCALE GENOMIC DNA]</scope>
    <source>
        <strain evidence="1 2">A5</strain>
    </source>
</reference>
<sequence length="199" mass="23368">MDLEADSCPLKKITGKQTVKLQQKRSNSYGYTLIQKDSKIMNECINDYQIQFRKNMKRDLEEIIKPALQNPVEHKMTAHDWKKHDASHICDICVRLLQEYYDNETQKFNGAAHNGCVEEACSAKRLDFRKSILNYQEDMHEFVQRWMRGGNSMAPRRIAKAGMKEFNNKKAIKWLLYLDANNLLYGWEMIQYLPTGGLR</sequence>
<evidence type="ECO:0000313" key="2">
    <source>
        <dbReference type="Proteomes" id="UP000232722"/>
    </source>
</evidence>
<dbReference type="EMBL" id="LLXJ01001085">
    <property type="protein sequence ID" value="PKC03981.1"/>
    <property type="molecule type" value="Genomic_DNA"/>
</dbReference>
<name>A0A2N0PAZ4_9GLOM</name>
<evidence type="ECO:0000313" key="1">
    <source>
        <dbReference type="EMBL" id="PKC03981.1"/>
    </source>
</evidence>
<proteinExistence type="predicted"/>
<dbReference type="VEuPathDB" id="FungiDB:RhiirFUN_011416"/>
<reference evidence="1 2" key="1">
    <citation type="submission" date="2016-04" db="EMBL/GenBank/DDBJ databases">
        <title>Genome analyses suggest a sexual origin of heterokaryosis in a supposedly ancient asexual fungus.</title>
        <authorList>
            <person name="Ropars J."/>
            <person name="Sedzielewska K."/>
            <person name="Noel J."/>
            <person name="Charron P."/>
            <person name="Farinelli L."/>
            <person name="Marton T."/>
            <person name="Kruger M."/>
            <person name="Pelin A."/>
            <person name="Brachmann A."/>
            <person name="Corradi N."/>
        </authorList>
    </citation>
    <scope>NUCLEOTIDE SEQUENCE [LARGE SCALE GENOMIC DNA]</scope>
    <source>
        <strain evidence="1 2">A5</strain>
    </source>
</reference>
<dbReference type="Proteomes" id="UP000232722">
    <property type="component" value="Unassembled WGS sequence"/>
</dbReference>